<dbReference type="Proteomes" id="UP000799778">
    <property type="component" value="Unassembled WGS sequence"/>
</dbReference>
<dbReference type="AlphaFoldDB" id="A0A6A5XAH5"/>
<name>A0A6A5XAH5_9PLEO</name>
<sequence>MLCARVFRVDYGRDARILWTIRSEAQCSDYTVRLSVGVRPWSRDILGMLCASFLCYVRNGCFRCSNQWIEWKWQRGVHLFCMRVGLWLGTSLRFMELIDVTVGAEWSGRAVEQLGSLLVSVGHGDVSPNLIYWLGKSNTWIVCSTVQNKIHRGNNLLGNFVFYLDDNMKF</sequence>
<dbReference type="GeneID" id="54291904"/>
<organism evidence="1 2">
    <name type="scientific">Aaosphaeria arxii CBS 175.79</name>
    <dbReference type="NCBI Taxonomy" id="1450172"/>
    <lineage>
        <taxon>Eukaryota</taxon>
        <taxon>Fungi</taxon>
        <taxon>Dikarya</taxon>
        <taxon>Ascomycota</taxon>
        <taxon>Pezizomycotina</taxon>
        <taxon>Dothideomycetes</taxon>
        <taxon>Pleosporomycetidae</taxon>
        <taxon>Pleosporales</taxon>
        <taxon>Pleosporales incertae sedis</taxon>
        <taxon>Aaosphaeria</taxon>
    </lineage>
</organism>
<dbReference type="RefSeq" id="XP_033378195.1">
    <property type="nucleotide sequence ID" value="XM_033534507.1"/>
</dbReference>
<accession>A0A6A5XAH5</accession>
<keyword evidence="2" id="KW-1185">Reference proteome</keyword>
<gene>
    <name evidence="1" type="ORF">BU24DRAFT_65861</name>
</gene>
<proteinExistence type="predicted"/>
<reference evidence="1" key="1">
    <citation type="journal article" date="2020" name="Stud. Mycol.">
        <title>101 Dothideomycetes genomes: a test case for predicting lifestyles and emergence of pathogens.</title>
        <authorList>
            <person name="Haridas S."/>
            <person name="Albert R."/>
            <person name="Binder M."/>
            <person name="Bloem J."/>
            <person name="Labutti K."/>
            <person name="Salamov A."/>
            <person name="Andreopoulos B."/>
            <person name="Baker S."/>
            <person name="Barry K."/>
            <person name="Bills G."/>
            <person name="Bluhm B."/>
            <person name="Cannon C."/>
            <person name="Castanera R."/>
            <person name="Culley D."/>
            <person name="Daum C."/>
            <person name="Ezra D."/>
            <person name="Gonzalez J."/>
            <person name="Henrissat B."/>
            <person name="Kuo A."/>
            <person name="Liang C."/>
            <person name="Lipzen A."/>
            <person name="Lutzoni F."/>
            <person name="Magnuson J."/>
            <person name="Mondo S."/>
            <person name="Nolan M."/>
            <person name="Ohm R."/>
            <person name="Pangilinan J."/>
            <person name="Park H.-J."/>
            <person name="Ramirez L."/>
            <person name="Alfaro M."/>
            <person name="Sun H."/>
            <person name="Tritt A."/>
            <person name="Yoshinaga Y."/>
            <person name="Zwiers L.-H."/>
            <person name="Turgeon B."/>
            <person name="Goodwin S."/>
            <person name="Spatafora J."/>
            <person name="Crous P."/>
            <person name="Grigoriev I."/>
        </authorList>
    </citation>
    <scope>NUCLEOTIDE SEQUENCE</scope>
    <source>
        <strain evidence="1">CBS 175.79</strain>
    </source>
</reference>
<dbReference type="EMBL" id="ML978077">
    <property type="protein sequence ID" value="KAF2009856.1"/>
    <property type="molecule type" value="Genomic_DNA"/>
</dbReference>
<protein>
    <submittedName>
        <fullName evidence="1">Uncharacterized protein</fullName>
    </submittedName>
</protein>
<evidence type="ECO:0000313" key="2">
    <source>
        <dbReference type="Proteomes" id="UP000799778"/>
    </source>
</evidence>
<evidence type="ECO:0000313" key="1">
    <source>
        <dbReference type="EMBL" id="KAF2009856.1"/>
    </source>
</evidence>